<name>A0A4Y2R5A8_ARAVE</name>
<protein>
    <submittedName>
        <fullName evidence="1">Uncharacterized protein</fullName>
    </submittedName>
</protein>
<evidence type="ECO:0000313" key="1">
    <source>
        <dbReference type="EMBL" id="GBN70897.1"/>
    </source>
</evidence>
<gene>
    <name evidence="1" type="ORF">AVEN_183196_1</name>
</gene>
<accession>A0A4Y2R5A8</accession>
<dbReference type="EMBL" id="BGPR01015867">
    <property type="protein sequence ID" value="GBN70897.1"/>
    <property type="molecule type" value="Genomic_DNA"/>
</dbReference>
<dbReference type="AlphaFoldDB" id="A0A4Y2R5A8"/>
<dbReference type="Proteomes" id="UP000499080">
    <property type="component" value="Unassembled WGS sequence"/>
</dbReference>
<reference evidence="1 2" key="1">
    <citation type="journal article" date="2019" name="Sci. Rep.">
        <title>Orb-weaving spider Araneus ventricosus genome elucidates the spidroin gene catalogue.</title>
        <authorList>
            <person name="Kono N."/>
            <person name="Nakamura H."/>
            <person name="Ohtoshi R."/>
            <person name="Moran D.A.P."/>
            <person name="Shinohara A."/>
            <person name="Yoshida Y."/>
            <person name="Fujiwara M."/>
            <person name="Mori M."/>
            <person name="Tomita M."/>
            <person name="Arakawa K."/>
        </authorList>
    </citation>
    <scope>NUCLEOTIDE SEQUENCE [LARGE SCALE GENOMIC DNA]</scope>
</reference>
<sequence>MTVLATLIRTEGRVLSVNPSIAGGTFRDQSGGNLTSDHSLYPIGEREPLFPILQFLIHVHAVSPGGCSATYRTIEMSLERLT</sequence>
<proteinExistence type="predicted"/>
<comment type="caution">
    <text evidence="1">The sequence shown here is derived from an EMBL/GenBank/DDBJ whole genome shotgun (WGS) entry which is preliminary data.</text>
</comment>
<feature type="non-terminal residue" evidence="1">
    <location>
        <position position="82"/>
    </location>
</feature>
<keyword evidence="2" id="KW-1185">Reference proteome</keyword>
<evidence type="ECO:0000313" key="2">
    <source>
        <dbReference type="Proteomes" id="UP000499080"/>
    </source>
</evidence>
<organism evidence="1 2">
    <name type="scientific">Araneus ventricosus</name>
    <name type="common">Orbweaver spider</name>
    <name type="synonym">Epeira ventricosa</name>
    <dbReference type="NCBI Taxonomy" id="182803"/>
    <lineage>
        <taxon>Eukaryota</taxon>
        <taxon>Metazoa</taxon>
        <taxon>Ecdysozoa</taxon>
        <taxon>Arthropoda</taxon>
        <taxon>Chelicerata</taxon>
        <taxon>Arachnida</taxon>
        <taxon>Araneae</taxon>
        <taxon>Araneomorphae</taxon>
        <taxon>Entelegynae</taxon>
        <taxon>Araneoidea</taxon>
        <taxon>Araneidae</taxon>
        <taxon>Araneus</taxon>
    </lineage>
</organism>